<comment type="similarity">
    <text evidence="9">Belongs to the amino acid/polyamine transporter 2 family. Amino acid/auxin permease (AAAP) (TC 2.A.18.2) subfamily.</text>
</comment>
<evidence type="ECO:0000256" key="5">
    <source>
        <dbReference type="ARBA" id="ARBA00022847"/>
    </source>
</evidence>
<evidence type="ECO:0000256" key="6">
    <source>
        <dbReference type="ARBA" id="ARBA00022970"/>
    </source>
</evidence>
<dbReference type="GO" id="GO:0006865">
    <property type="term" value="P:amino acid transport"/>
    <property type="evidence" value="ECO:0007669"/>
    <property type="project" value="UniProtKB-KW"/>
</dbReference>
<dbReference type="GO" id="GO:0005886">
    <property type="term" value="C:plasma membrane"/>
    <property type="evidence" value="ECO:0007669"/>
    <property type="project" value="UniProtKB-SubCell"/>
</dbReference>
<dbReference type="AlphaFoldDB" id="A0A5J9T954"/>
<keyword evidence="4 11" id="KW-0812">Transmembrane</keyword>
<dbReference type="OrthoDB" id="40134at2759"/>
<dbReference type="Gene3D" id="1.20.1740.10">
    <property type="entry name" value="Amino acid/polyamine transporter I"/>
    <property type="match status" value="1"/>
</dbReference>
<sequence>MDIDTQQPPLGAHGDVDDDGKEKRTGTVWTATAHIITAVIGSGVLSLAWAMAQLGWVVGPLILLLFAAITYYMCGLLADCYRVGDPVTGKRNYTYSEAVEAYLGGSYVWFCCLCQYVNMFGTGIGYTITASVSAAAILKSNCFHWHGHDAVCTQNTSAYIIAFGVVQMIFSQLPNFHELWWLSVVAAVMSFSYATIAVGLALVQTISGPTGKTTLTGTVIGVDVDAAQKIWMTFQALGNIAFAYSYTIILIEIQDTLKAPPAENKTMRQATVMGVATTTSFYMLCGCLGYSALGNSAPGNILTGFYEPYWLVDFANVCIVLHLVGGFQVFLQPLFAAVEAAVAARYPSTRDNGIGGINVFRLVWRTGFVSVITLVAVMLPFFNSILGILGSVAFWPLTVFFPVEMHIRQQQLPRFSSKWLALESLSFICFLITIAACASSVQGVLDALKTSS</sequence>
<keyword evidence="2" id="KW-0813">Transport</keyword>
<evidence type="ECO:0000256" key="8">
    <source>
        <dbReference type="ARBA" id="ARBA00023136"/>
    </source>
</evidence>
<name>A0A5J9T954_9POAL</name>
<dbReference type="Gramene" id="TVU07852">
    <property type="protein sequence ID" value="TVU07852"/>
    <property type="gene ID" value="EJB05_41224"/>
</dbReference>
<evidence type="ECO:0000256" key="9">
    <source>
        <dbReference type="ARBA" id="ARBA00061463"/>
    </source>
</evidence>
<accession>A0A5J9T954</accession>
<evidence type="ECO:0000256" key="11">
    <source>
        <dbReference type="SAM" id="Phobius"/>
    </source>
</evidence>
<feature type="transmembrane region" description="Helical" evidence="11">
    <location>
        <begin position="314"/>
        <end position="338"/>
    </location>
</feature>
<dbReference type="Pfam" id="PF01490">
    <property type="entry name" value="Aa_trans"/>
    <property type="match status" value="1"/>
</dbReference>
<feature type="transmembrane region" description="Helical" evidence="11">
    <location>
        <begin position="28"/>
        <end position="51"/>
    </location>
</feature>
<protein>
    <recommendedName>
        <fullName evidence="12">Amino acid transporter transmembrane domain-containing protein</fullName>
    </recommendedName>
</protein>
<comment type="caution">
    <text evidence="13">The sequence shown here is derived from an EMBL/GenBank/DDBJ whole genome shotgun (WGS) entry which is preliminary data.</text>
</comment>
<feature type="transmembrane region" description="Helical" evidence="11">
    <location>
        <begin position="124"/>
        <end position="144"/>
    </location>
</feature>
<feature type="transmembrane region" description="Helical" evidence="11">
    <location>
        <begin position="156"/>
        <end position="173"/>
    </location>
</feature>
<evidence type="ECO:0000313" key="14">
    <source>
        <dbReference type="Proteomes" id="UP000324897"/>
    </source>
</evidence>
<proteinExistence type="inferred from homology"/>
<evidence type="ECO:0000256" key="2">
    <source>
        <dbReference type="ARBA" id="ARBA00022448"/>
    </source>
</evidence>
<evidence type="ECO:0000256" key="1">
    <source>
        <dbReference type="ARBA" id="ARBA00004236"/>
    </source>
</evidence>
<dbReference type="InterPro" id="IPR013057">
    <property type="entry name" value="AA_transpt_TM"/>
</dbReference>
<feature type="transmembrane region" description="Helical" evidence="11">
    <location>
        <begin position="272"/>
        <end position="294"/>
    </location>
</feature>
<organism evidence="13 14">
    <name type="scientific">Eragrostis curvula</name>
    <name type="common">weeping love grass</name>
    <dbReference type="NCBI Taxonomy" id="38414"/>
    <lineage>
        <taxon>Eukaryota</taxon>
        <taxon>Viridiplantae</taxon>
        <taxon>Streptophyta</taxon>
        <taxon>Embryophyta</taxon>
        <taxon>Tracheophyta</taxon>
        <taxon>Spermatophyta</taxon>
        <taxon>Magnoliopsida</taxon>
        <taxon>Liliopsida</taxon>
        <taxon>Poales</taxon>
        <taxon>Poaceae</taxon>
        <taxon>PACMAD clade</taxon>
        <taxon>Chloridoideae</taxon>
        <taxon>Eragrostideae</taxon>
        <taxon>Eragrostidinae</taxon>
        <taxon>Eragrostis</taxon>
    </lineage>
</organism>
<feature type="transmembrane region" description="Helical" evidence="11">
    <location>
        <begin position="424"/>
        <end position="445"/>
    </location>
</feature>
<comment type="subcellular location">
    <subcellularLocation>
        <location evidence="1">Cell membrane</location>
    </subcellularLocation>
</comment>
<keyword evidence="5" id="KW-0769">Symport</keyword>
<keyword evidence="7 11" id="KW-1133">Transmembrane helix</keyword>
<dbReference type="Proteomes" id="UP000324897">
    <property type="component" value="Chromosome 3"/>
</dbReference>
<evidence type="ECO:0000313" key="13">
    <source>
        <dbReference type="EMBL" id="TVU07852.1"/>
    </source>
</evidence>
<evidence type="ECO:0000256" key="3">
    <source>
        <dbReference type="ARBA" id="ARBA00022475"/>
    </source>
</evidence>
<evidence type="ECO:0000256" key="7">
    <source>
        <dbReference type="ARBA" id="ARBA00022989"/>
    </source>
</evidence>
<feature type="transmembrane region" description="Helical" evidence="11">
    <location>
        <begin position="359"/>
        <end position="379"/>
    </location>
</feature>
<feature type="region of interest" description="Disordered" evidence="10">
    <location>
        <begin position="1"/>
        <end position="23"/>
    </location>
</feature>
<evidence type="ECO:0000256" key="4">
    <source>
        <dbReference type="ARBA" id="ARBA00022692"/>
    </source>
</evidence>
<reference evidence="13 14" key="1">
    <citation type="journal article" date="2019" name="Sci. Rep.">
        <title>A high-quality genome of Eragrostis curvula grass provides insights into Poaceae evolution and supports new strategies to enhance forage quality.</title>
        <authorList>
            <person name="Carballo J."/>
            <person name="Santos B.A.C.M."/>
            <person name="Zappacosta D."/>
            <person name="Garbus I."/>
            <person name="Selva J.P."/>
            <person name="Gallo C.A."/>
            <person name="Diaz A."/>
            <person name="Albertini E."/>
            <person name="Caccamo M."/>
            <person name="Echenique V."/>
        </authorList>
    </citation>
    <scope>NUCLEOTIDE SEQUENCE [LARGE SCALE GENOMIC DNA]</scope>
    <source>
        <strain evidence="14">cv. Victoria</strain>
        <tissue evidence="13">Leaf</tissue>
    </source>
</reference>
<gene>
    <name evidence="13" type="ORF">EJB05_41224</name>
</gene>
<dbReference type="FunFam" id="1.20.1740.10:FF:000055">
    <property type="entry name" value="Amino acid permease 6"/>
    <property type="match status" value="1"/>
</dbReference>
<feature type="transmembrane region" description="Helical" evidence="11">
    <location>
        <begin position="57"/>
        <end position="78"/>
    </location>
</feature>
<keyword evidence="6" id="KW-0029">Amino-acid transport</keyword>
<feature type="transmembrane region" description="Helical" evidence="11">
    <location>
        <begin position="179"/>
        <end position="203"/>
    </location>
</feature>
<evidence type="ECO:0000259" key="12">
    <source>
        <dbReference type="Pfam" id="PF01490"/>
    </source>
</evidence>
<feature type="domain" description="Amino acid transporter transmembrane" evidence="12">
    <location>
        <begin position="24"/>
        <end position="444"/>
    </location>
</feature>
<dbReference type="EMBL" id="RWGY01000039">
    <property type="protein sequence ID" value="TVU07852.1"/>
    <property type="molecule type" value="Genomic_DNA"/>
</dbReference>
<keyword evidence="14" id="KW-1185">Reference proteome</keyword>
<keyword evidence="8 11" id="KW-0472">Membrane</keyword>
<evidence type="ECO:0000256" key="10">
    <source>
        <dbReference type="SAM" id="MobiDB-lite"/>
    </source>
</evidence>
<dbReference type="PANTHER" id="PTHR48017">
    <property type="entry name" value="OS05G0424000 PROTEIN-RELATED"/>
    <property type="match status" value="1"/>
</dbReference>
<dbReference type="GO" id="GO:0015293">
    <property type="term" value="F:symporter activity"/>
    <property type="evidence" value="ECO:0007669"/>
    <property type="project" value="UniProtKB-KW"/>
</dbReference>
<keyword evidence="3" id="KW-1003">Cell membrane</keyword>